<keyword evidence="4 5" id="KW-0460">Magnesium</keyword>
<feature type="binding site" evidence="5">
    <location>
        <position position="154"/>
    </location>
    <ligand>
        <name>Mg(2+)</name>
        <dbReference type="ChEBI" id="CHEBI:18420"/>
    </ligand>
</feature>
<reference evidence="7" key="1">
    <citation type="submission" date="2016-06" db="EMBL/GenBank/DDBJ databases">
        <title>Parallel loss of symbiosis genes in relatives of nitrogen-fixing non-legume Parasponia.</title>
        <authorList>
            <person name="Van Velzen R."/>
            <person name="Holmer R."/>
            <person name="Bu F."/>
            <person name="Rutten L."/>
            <person name="Van Zeijl A."/>
            <person name="Liu W."/>
            <person name="Santuari L."/>
            <person name="Cao Q."/>
            <person name="Sharma T."/>
            <person name="Shen D."/>
            <person name="Roswanjaya Y."/>
            <person name="Wardhani T."/>
            <person name="Kalhor M.S."/>
            <person name="Jansen J."/>
            <person name="Van den Hoogen J."/>
            <person name="Gungor B."/>
            <person name="Hartog M."/>
            <person name="Hontelez J."/>
            <person name="Verver J."/>
            <person name="Yang W.-C."/>
            <person name="Schijlen E."/>
            <person name="Repin R."/>
            <person name="Schilthuizen M."/>
            <person name="Schranz E."/>
            <person name="Heidstra R."/>
            <person name="Miyata K."/>
            <person name="Fedorova E."/>
            <person name="Kohlen W."/>
            <person name="Bisseling T."/>
            <person name="Smit S."/>
            <person name="Geurts R."/>
        </authorList>
    </citation>
    <scope>NUCLEOTIDE SEQUENCE [LARGE SCALE GENOMIC DNA]</scope>
    <source>
        <strain evidence="7">cv. WU1-14</strain>
    </source>
</reference>
<dbReference type="InterPro" id="IPR016965">
    <property type="entry name" value="Pase_PHOSPHO-typ"/>
</dbReference>
<dbReference type="InterPro" id="IPR036412">
    <property type="entry name" value="HAD-like_sf"/>
</dbReference>
<protein>
    <submittedName>
        <fullName evidence="6">Pyridoxal phosphate phosphatase-related</fullName>
    </submittedName>
</protein>
<dbReference type="PIRSF" id="PIRSF031051">
    <property type="entry name" value="PyrdxlP_Pase_PHOSPHO2"/>
    <property type="match status" value="1"/>
</dbReference>
<dbReference type="NCBIfam" id="TIGR01489">
    <property type="entry name" value="DKMTPPase-SF"/>
    <property type="match status" value="1"/>
</dbReference>
<accession>A0A2P5AGT5</accession>
<evidence type="ECO:0000313" key="7">
    <source>
        <dbReference type="Proteomes" id="UP000237105"/>
    </source>
</evidence>
<dbReference type="PANTHER" id="PTHR20889">
    <property type="entry name" value="PHOSPHATASE, ORPHAN 1, 2"/>
    <property type="match status" value="1"/>
</dbReference>
<dbReference type="Proteomes" id="UP000237105">
    <property type="component" value="Unassembled WGS sequence"/>
</dbReference>
<evidence type="ECO:0000256" key="4">
    <source>
        <dbReference type="ARBA" id="ARBA00022842"/>
    </source>
</evidence>
<dbReference type="PANTHER" id="PTHR20889:SF12">
    <property type="entry name" value="LP01149P"/>
    <property type="match status" value="1"/>
</dbReference>
<dbReference type="EMBL" id="JXTB01000598">
    <property type="protein sequence ID" value="PON35742.1"/>
    <property type="molecule type" value="Genomic_DNA"/>
</dbReference>
<evidence type="ECO:0000256" key="2">
    <source>
        <dbReference type="ARBA" id="ARBA00022723"/>
    </source>
</evidence>
<dbReference type="AlphaFoldDB" id="A0A2P5AGT5"/>
<proteinExistence type="predicted"/>
<organism evidence="6 7">
    <name type="scientific">Parasponia andersonii</name>
    <name type="common">Sponia andersonii</name>
    <dbReference type="NCBI Taxonomy" id="3476"/>
    <lineage>
        <taxon>Eukaryota</taxon>
        <taxon>Viridiplantae</taxon>
        <taxon>Streptophyta</taxon>
        <taxon>Embryophyta</taxon>
        <taxon>Tracheophyta</taxon>
        <taxon>Spermatophyta</taxon>
        <taxon>Magnoliopsida</taxon>
        <taxon>eudicotyledons</taxon>
        <taxon>Gunneridae</taxon>
        <taxon>Pentapetalae</taxon>
        <taxon>rosids</taxon>
        <taxon>fabids</taxon>
        <taxon>Rosales</taxon>
        <taxon>Cannabaceae</taxon>
        <taxon>Parasponia</taxon>
    </lineage>
</organism>
<comment type="cofactor">
    <cofactor evidence="1 5">
        <name>Mg(2+)</name>
        <dbReference type="ChEBI" id="CHEBI:18420"/>
    </cofactor>
</comment>
<keyword evidence="3" id="KW-0378">Hydrolase</keyword>
<dbReference type="STRING" id="3476.A0A2P5AGT5"/>
<keyword evidence="7" id="KW-1185">Reference proteome</keyword>
<comment type="caution">
    <text evidence="6">The sequence shown here is derived from an EMBL/GenBank/DDBJ whole genome shotgun (WGS) entry which is preliminary data.</text>
</comment>
<gene>
    <name evidence="6" type="ORF">PanWU01x14_333900</name>
</gene>
<keyword evidence="2 5" id="KW-0479">Metal-binding</keyword>
<evidence type="ECO:0000256" key="1">
    <source>
        <dbReference type="ARBA" id="ARBA00001946"/>
    </source>
</evidence>
<evidence type="ECO:0000256" key="3">
    <source>
        <dbReference type="ARBA" id="ARBA00022801"/>
    </source>
</evidence>
<feature type="binding site" evidence="5">
    <location>
        <position position="10"/>
    </location>
    <ligand>
        <name>Mg(2+)</name>
        <dbReference type="ChEBI" id="CHEBI:18420"/>
    </ligand>
</feature>
<evidence type="ECO:0000313" key="6">
    <source>
        <dbReference type="EMBL" id="PON35742.1"/>
    </source>
</evidence>
<dbReference type="Gene3D" id="3.40.50.1000">
    <property type="entry name" value="HAD superfamily/HAD-like"/>
    <property type="match status" value="1"/>
</dbReference>
<dbReference type="InterPro" id="IPR023214">
    <property type="entry name" value="HAD_sf"/>
</dbReference>
<dbReference type="InterPro" id="IPR006384">
    <property type="entry name" value="HAD_hydro_PyrdxlP_Pase-like"/>
</dbReference>
<dbReference type="GO" id="GO:0016791">
    <property type="term" value="F:phosphatase activity"/>
    <property type="evidence" value="ECO:0007669"/>
    <property type="project" value="InterPro"/>
</dbReference>
<dbReference type="SUPFAM" id="SSF56784">
    <property type="entry name" value="HAD-like"/>
    <property type="match status" value="1"/>
</dbReference>
<dbReference type="Pfam" id="PF06888">
    <property type="entry name" value="Put_Phosphatase"/>
    <property type="match status" value="1"/>
</dbReference>
<dbReference type="OrthoDB" id="10267182at2759"/>
<sequence>MAGKTVIVFDFGKTIIEYDSNNWVVDELGATVLFNKLRLTMLWNSITDWIMKELHEQGKTIQHIVEAAYDIGGDLRIVSDANLFFVGTILNHLVLRDYFSEINTNPSFVNEQGRLRILPSPDFSKSSPTMGVIIERIQASVAAEGNKTIIYLGDGADDYCPSLKLSEGDFVMPRKNFPVWDWISKNPLLIKAKIHEWTDG</sequence>
<evidence type="ECO:0000256" key="5">
    <source>
        <dbReference type="PIRSR" id="PIRSR031051-3"/>
    </source>
</evidence>
<name>A0A2P5AGT5_PARAD</name>
<dbReference type="GO" id="GO:0046872">
    <property type="term" value="F:metal ion binding"/>
    <property type="evidence" value="ECO:0007669"/>
    <property type="project" value="UniProtKB-KW"/>
</dbReference>